<keyword evidence="8" id="KW-1185">Reference proteome</keyword>
<dbReference type="PANTHER" id="PTHR42978:SF2">
    <property type="entry name" value="102 KBASES UNSTABLE REGION: FROM 1 TO 119443"/>
    <property type="match status" value="1"/>
</dbReference>
<dbReference type="EMBL" id="WIND01000038">
    <property type="protein sequence ID" value="MSU92075.1"/>
    <property type="molecule type" value="Genomic_DNA"/>
</dbReference>
<gene>
    <name evidence="7" type="ORF">GE300_21240</name>
</gene>
<dbReference type="AlphaFoldDB" id="A0A6L5Z7S7"/>
<keyword evidence="4 7" id="KW-0378">Hydrolase</keyword>
<proteinExistence type="inferred from homology"/>
<keyword evidence="5" id="KW-0862">Zinc</keyword>
<dbReference type="RefSeq" id="WP_154449557.1">
    <property type="nucleotide sequence ID" value="NZ_WIND01000038.1"/>
</dbReference>
<evidence type="ECO:0000256" key="1">
    <source>
        <dbReference type="ARBA" id="ARBA00001947"/>
    </source>
</evidence>
<reference evidence="7 8" key="1">
    <citation type="submission" date="2019-10" db="EMBL/GenBank/DDBJ databases">
        <title>Cognatihalovulum marinum gen. nov. sp. nov., a new member of the family Rhodobacteraceae isolated from deep seawater of the Northwest Indian Ocean.</title>
        <authorList>
            <person name="Ruan C."/>
            <person name="Wang J."/>
            <person name="Zheng X."/>
            <person name="Song L."/>
            <person name="Zhu Y."/>
            <person name="Huang Y."/>
            <person name="Lu Z."/>
            <person name="Du W."/>
            <person name="Huang L."/>
            <person name="Dai X."/>
        </authorList>
    </citation>
    <scope>NUCLEOTIDE SEQUENCE [LARGE SCALE GENOMIC DNA]</scope>
    <source>
        <strain evidence="7 8">2CG4</strain>
    </source>
</reference>
<accession>A0A6L5Z7S7</accession>
<evidence type="ECO:0000256" key="3">
    <source>
        <dbReference type="ARBA" id="ARBA00022723"/>
    </source>
</evidence>
<name>A0A6L5Z7S7_9RHOB</name>
<dbReference type="PANTHER" id="PTHR42978">
    <property type="entry name" value="QUORUM-QUENCHING LACTONASE YTNP-RELATED-RELATED"/>
    <property type="match status" value="1"/>
</dbReference>
<dbReference type="SUPFAM" id="SSF56281">
    <property type="entry name" value="Metallo-hydrolase/oxidoreductase"/>
    <property type="match status" value="1"/>
</dbReference>
<evidence type="ECO:0000256" key="2">
    <source>
        <dbReference type="ARBA" id="ARBA00007749"/>
    </source>
</evidence>
<dbReference type="InterPro" id="IPR001279">
    <property type="entry name" value="Metallo-B-lactamas"/>
</dbReference>
<dbReference type="GO" id="GO:0016787">
    <property type="term" value="F:hydrolase activity"/>
    <property type="evidence" value="ECO:0007669"/>
    <property type="project" value="UniProtKB-KW"/>
</dbReference>
<evidence type="ECO:0000256" key="4">
    <source>
        <dbReference type="ARBA" id="ARBA00022801"/>
    </source>
</evidence>
<evidence type="ECO:0000313" key="7">
    <source>
        <dbReference type="EMBL" id="MSU92075.1"/>
    </source>
</evidence>
<dbReference type="InterPro" id="IPR036866">
    <property type="entry name" value="RibonucZ/Hydroxyglut_hydro"/>
</dbReference>
<keyword evidence="3" id="KW-0479">Metal-binding</keyword>
<dbReference type="InterPro" id="IPR051013">
    <property type="entry name" value="MBL_superfamily_lactonases"/>
</dbReference>
<organism evidence="7 8">
    <name type="scientific">Halovulum marinum</name>
    <dbReference type="NCBI Taxonomy" id="2662447"/>
    <lineage>
        <taxon>Bacteria</taxon>
        <taxon>Pseudomonadati</taxon>
        <taxon>Pseudomonadota</taxon>
        <taxon>Alphaproteobacteria</taxon>
        <taxon>Rhodobacterales</taxon>
        <taxon>Paracoccaceae</taxon>
        <taxon>Halovulum</taxon>
    </lineage>
</organism>
<dbReference type="Gene3D" id="3.60.15.10">
    <property type="entry name" value="Ribonuclease Z/Hydroxyacylglutathione hydrolase-like"/>
    <property type="match status" value="1"/>
</dbReference>
<dbReference type="Pfam" id="PF00753">
    <property type="entry name" value="Lactamase_B"/>
    <property type="match status" value="1"/>
</dbReference>
<comment type="cofactor">
    <cofactor evidence="1">
        <name>Zn(2+)</name>
        <dbReference type="ChEBI" id="CHEBI:29105"/>
    </cofactor>
</comment>
<dbReference type="GO" id="GO:0046872">
    <property type="term" value="F:metal ion binding"/>
    <property type="evidence" value="ECO:0007669"/>
    <property type="project" value="UniProtKB-KW"/>
</dbReference>
<sequence>MPDFQILMQGFPGRTPRGFLGWSTVVLLHGPDGPVLFDTGAHGDRPGLMAALAARGLRPGDITTVILSHLHFDHIANVECFPQARIVMHESEAASIEQSGADDPAVSLSVAKAVLASDTLQLVSDEPELWPGLQMIRTPGHCLGHVSLVMKQDDGCAVLAQDAVKHRGELGSGHADGAFHPAMAAKSISRIAAMADLIVPGHDAPLAWDGREVTPLASVSTEVSLTVSDRRIELHV</sequence>
<comment type="caution">
    <text evidence="7">The sequence shown here is derived from an EMBL/GenBank/DDBJ whole genome shotgun (WGS) entry which is preliminary data.</text>
</comment>
<evidence type="ECO:0000256" key="5">
    <source>
        <dbReference type="ARBA" id="ARBA00022833"/>
    </source>
</evidence>
<feature type="domain" description="Metallo-beta-lactamase" evidence="6">
    <location>
        <begin position="22"/>
        <end position="202"/>
    </location>
</feature>
<evidence type="ECO:0000313" key="8">
    <source>
        <dbReference type="Proteomes" id="UP000474957"/>
    </source>
</evidence>
<dbReference type="Proteomes" id="UP000474957">
    <property type="component" value="Unassembled WGS sequence"/>
</dbReference>
<comment type="similarity">
    <text evidence="2">Belongs to the metallo-beta-lactamase superfamily.</text>
</comment>
<protein>
    <submittedName>
        <fullName evidence="7">MBL fold metallo-hydrolase</fullName>
    </submittedName>
</protein>
<evidence type="ECO:0000259" key="6">
    <source>
        <dbReference type="SMART" id="SM00849"/>
    </source>
</evidence>
<dbReference type="SMART" id="SM00849">
    <property type="entry name" value="Lactamase_B"/>
    <property type="match status" value="1"/>
</dbReference>